<dbReference type="Proteomes" id="UP000290545">
    <property type="component" value="Unassembled WGS sequence"/>
</dbReference>
<evidence type="ECO:0000259" key="1">
    <source>
        <dbReference type="Pfam" id="PF13568"/>
    </source>
</evidence>
<gene>
    <name evidence="2" type="ORF">ESB13_19715</name>
</gene>
<dbReference type="Pfam" id="PF13568">
    <property type="entry name" value="OMP_b-brl_2"/>
    <property type="match status" value="1"/>
</dbReference>
<comment type="caution">
    <text evidence="2">The sequence shown here is derived from an EMBL/GenBank/DDBJ whole genome shotgun (WGS) entry which is preliminary data.</text>
</comment>
<name>A0A4Q1D0B9_9BACT</name>
<dbReference type="AlphaFoldDB" id="A0A4Q1D0B9"/>
<evidence type="ECO:0000313" key="3">
    <source>
        <dbReference type="Proteomes" id="UP000290545"/>
    </source>
</evidence>
<sequence>MAATLKKTVLFPIRILTAILLVLVATLAVHAQTRIREGLNRPDHDSYNYYFGISLAYNTSYIHTSKNPHFLANDSILVAEPGAKGGIALGLLATLRLNQWWELRGNPQLIIGGAKYFTYTLKNPNTVFGEKEIETRQMPSTIVSFPFHFKFSSDRIGNFRTYLLAGMKYDIDLASNSAARNAENLVKLKKYDYGIDVGIGFNFYLRFVTLSPEIRFSSGLANIHSRDANLKYSSVFDKLQSRMIFFTLNLED</sequence>
<dbReference type="RefSeq" id="WP_129005423.1">
    <property type="nucleotide sequence ID" value="NZ_SDHZ01000004.1"/>
</dbReference>
<dbReference type="OrthoDB" id="1467485at2"/>
<proteinExistence type="predicted"/>
<reference evidence="2 3" key="1">
    <citation type="submission" date="2019-01" db="EMBL/GenBank/DDBJ databases">
        <title>Filimonas sp. strain TTM-71.</title>
        <authorList>
            <person name="Chen W.-M."/>
        </authorList>
    </citation>
    <scope>NUCLEOTIDE SEQUENCE [LARGE SCALE GENOMIC DNA]</scope>
    <source>
        <strain evidence="2 3">TTM-71</strain>
    </source>
</reference>
<dbReference type="InterPro" id="IPR025665">
    <property type="entry name" value="Beta-barrel_OMP_2"/>
</dbReference>
<dbReference type="EMBL" id="SDHZ01000004">
    <property type="protein sequence ID" value="RXK81169.1"/>
    <property type="molecule type" value="Genomic_DNA"/>
</dbReference>
<protein>
    <submittedName>
        <fullName evidence="2">PorT family protein</fullName>
    </submittedName>
</protein>
<organism evidence="2 3">
    <name type="scientific">Filimonas effusa</name>
    <dbReference type="NCBI Taxonomy" id="2508721"/>
    <lineage>
        <taxon>Bacteria</taxon>
        <taxon>Pseudomonadati</taxon>
        <taxon>Bacteroidota</taxon>
        <taxon>Chitinophagia</taxon>
        <taxon>Chitinophagales</taxon>
        <taxon>Chitinophagaceae</taxon>
        <taxon>Filimonas</taxon>
    </lineage>
</organism>
<accession>A0A4Q1D0B9</accession>
<feature type="domain" description="Outer membrane protein beta-barrel" evidence="1">
    <location>
        <begin position="50"/>
        <end position="224"/>
    </location>
</feature>
<evidence type="ECO:0000313" key="2">
    <source>
        <dbReference type="EMBL" id="RXK81169.1"/>
    </source>
</evidence>
<keyword evidence="3" id="KW-1185">Reference proteome</keyword>